<keyword evidence="2" id="KW-0680">Restriction system</keyword>
<organism evidence="6 7">
    <name type="scientific">Caloramator proteoclasticus DSM 10124</name>
    <dbReference type="NCBI Taxonomy" id="1121262"/>
    <lineage>
        <taxon>Bacteria</taxon>
        <taxon>Bacillati</taxon>
        <taxon>Bacillota</taxon>
        <taxon>Clostridia</taxon>
        <taxon>Eubacteriales</taxon>
        <taxon>Clostridiaceae</taxon>
        <taxon>Caloramator</taxon>
    </lineage>
</organism>
<evidence type="ECO:0000259" key="5">
    <source>
        <dbReference type="Pfam" id="PF01420"/>
    </source>
</evidence>
<feature type="domain" description="Type I restriction modification DNA specificity" evidence="5">
    <location>
        <begin position="13"/>
        <end position="174"/>
    </location>
</feature>
<evidence type="ECO:0000256" key="3">
    <source>
        <dbReference type="ARBA" id="ARBA00023125"/>
    </source>
</evidence>
<dbReference type="CDD" id="cd17255">
    <property type="entry name" value="RMtype1_S_Fco49512ORF2615P-TRD2-CR2_like"/>
    <property type="match status" value="1"/>
</dbReference>
<keyword evidence="3" id="KW-0238">DNA-binding</keyword>
<dbReference type="GO" id="GO:0003677">
    <property type="term" value="F:DNA binding"/>
    <property type="evidence" value="ECO:0007669"/>
    <property type="project" value="UniProtKB-KW"/>
</dbReference>
<evidence type="ECO:0000256" key="4">
    <source>
        <dbReference type="ARBA" id="ARBA00038652"/>
    </source>
</evidence>
<name>A0A1M5BGT9_9CLOT</name>
<dbReference type="EMBL" id="FQVG01000072">
    <property type="protein sequence ID" value="SHF41813.1"/>
    <property type="molecule type" value="Genomic_DNA"/>
</dbReference>
<dbReference type="Proteomes" id="UP000184423">
    <property type="component" value="Unassembled WGS sequence"/>
</dbReference>
<keyword evidence="7" id="KW-1185">Reference proteome</keyword>
<proteinExistence type="inferred from homology"/>
<dbReference type="InterPro" id="IPR051212">
    <property type="entry name" value="Type-I_RE_S_subunit"/>
</dbReference>
<dbReference type="CDD" id="cd17281">
    <property type="entry name" value="RMtype1_S_HpyAXIII_TRD1-CR1_like"/>
    <property type="match status" value="1"/>
</dbReference>
<dbReference type="PANTHER" id="PTHR43140:SF1">
    <property type="entry name" value="TYPE I RESTRICTION ENZYME ECOKI SPECIFICITY SUBUNIT"/>
    <property type="match status" value="1"/>
</dbReference>
<dbReference type="AlphaFoldDB" id="A0A1M5BGT9"/>
<sequence length="397" mass="45808">MSKLEELIKELCPDGVEYKTIGEICEITRGRVMSKEYLRDNAGEYPVYSSQTTNNGIFGFINNYDYDCESITWTTDGANAGSVFYHINEKFSITNVCGLLKVIDRSHINTRFIYYCLQIIAKDYVNSGMGNPKLMSNVMARVKIPLPPLPVQQEIVRILDKFTELTAELTAELEARKKQYEYYRDLLLTFGDEVPRVAIDDLFNIRNGYTPSKSNKEYWENGVIPWFRMEDIRENGRILSNALQHVSINAVKGRPFPANSIIISTSATIGEHALIQTEFLANQRFTILSLKNEYQDVNIKYLFYYCYILGEWCKNNLTLGHFASVDMVAFKKFRIPLPPLEEQERIVSILDRFDALCNDLTIGLPAEIEARQKQYEYYRDKLLSFKPLPSKDEEAVE</sequence>
<accession>A0A1M5BGT9</accession>
<feature type="domain" description="Type I restriction modification DNA specificity" evidence="5">
    <location>
        <begin position="197"/>
        <end position="370"/>
    </location>
</feature>
<dbReference type="SUPFAM" id="SSF116734">
    <property type="entry name" value="DNA methylase specificity domain"/>
    <property type="match status" value="2"/>
</dbReference>
<evidence type="ECO:0000256" key="2">
    <source>
        <dbReference type="ARBA" id="ARBA00022747"/>
    </source>
</evidence>
<dbReference type="InterPro" id="IPR000055">
    <property type="entry name" value="Restrct_endonuc_typeI_TRD"/>
</dbReference>
<dbReference type="InterPro" id="IPR044946">
    <property type="entry name" value="Restrct_endonuc_typeI_TRD_sf"/>
</dbReference>
<protein>
    <submittedName>
        <fullName evidence="6">Type I restriction enzyme, S subunit</fullName>
    </submittedName>
</protein>
<evidence type="ECO:0000313" key="6">
    <source>
        <dbReference type="EMBL" id="SHF41813.1"/>
    </source>
</evidence>
<reference evidence="7" key="1">
    <citation type="submission" date="2016-11" db="EMBL/GenBank/DDBJ databases">
        <authorList>
            <person name="Varghese N."/>
            <person name="Submissions S."/>
        </authorList>
    </citation>
    <scope>NUCLEOTIDE SEQUENCE [LARGE SCALE GENOMIC DNA]</scope>
    <source>
        <strain evidence="7">DSM 10124</strain>
    </source>
</reference>
<evidence type="ECO:0000313" key="7">
    <source>
        <dbReference type="Proteomes" id="UP000184423"/>
    </source>
</evidence>
<dbReference type="GO" id="GO:0009307">
    <property type="term" value="P:DNA restriction-modification system"/>
    <property type="evidence" value="ECO:0007669"/>
    <property type="project" value="UniProtKB-KW"/>
</dbReference>
<dbReference type="Gene3D" id="3.90.220.20">
    <property type="entry name" value="DNA methylase specificity domains"/>
    <property type="match status" value="2"/>
</dbReference>
<dbReference type="PANTHER" id="PTHR43140">
    <property type="entry name" value="TYPE-1 RESTRICTION ENZYME ECOKI SPECIFICITY PROTEIN"/>
    <property type="match status" value="1"/>
</dbReference>
<dbReference type="Pfam" id="PF01420">
    <property type="entry name" value="Methylase_S"/>
    <property type="match status" value="2"/>
</dbReference>
<evidence type="ECO:0000256" key="1">
    <source>
        <dbReference type="ARBA" id="ARBA00010923"/>
    </source>
</evidence>
<dbReference type="RefSeq" id="WP_073250077.1">
    <property type="nucleotide sequence ID" value="NZ_FQVG01000072.1"/>
</dbReference>
<comment type="subunit">
    <text evidence="4">The methyltransferase is composed of M and S polypeptides.</text>
</comment>
<gene>
    <name evidence="6" type="ORF">SAMN02746091_02482</name>
</gene>
<comment type="similarity">
    <text evidence="1">Belongs to the type-I restriction system S methylase family.</text>
</comment>